<dbReference type="EMBL" id="VSRR010141376">
    <property type="protein sequence ID" value="MPD04511.1"/>
    <property type="molecule type" value="Genomic_DNA"/>
</dbReference>
<dbReference type="AlphaFoldDB" id="A0A5B7K659"/>
<name>A0A5B7K659_PORTR</name>
<evidence type="ECO:0000313" key="1">
    <source>
        <dbReference type="EMBL" id="MPD04511.1"/>
    </source>
</evidence>
<organism evidence="1 2">
    <name type="scientific">Portunus trituberculatus</name>
    <name type="common">Swimming crab</name>
    <name type="synonym">Neptunus trituberculatus</name>
    <dbReference type="NCBI Taxonomy" id="210409"/>
    <lineage>
        <taxon>Eukaryota</taxon>
        <taxon>Metazoa</taxon>
        <taxon>Ecdysozoa</taxon>
        <taxon>Arthropoda</taxon>
        <taxon>Crustacea</taxon>
        <taxon>Multicrustacea</taxon>
        <taxon>Malacostraca</taxon>
        <taxon>Eumalacostraca</taxon>
        <taxon>Eucarida</taxon>
        <taxon>Decapoda</taxon>
        <taxon>Pleocyemata</taxon>
        <taxon>Brachyura</taxon>
        <taxon>Eubrachyura</taxon>
        <taxon>Portunoidea</taxon>
        <taxon>Portunidae</taxon>
        <taxon>Portuninae</taxon>
        <taxon>Portunus</taxon>
    </lineage>
</organism>
<evidence type="ECO:0000313" key="2">
    <source>
        <dbReference type="Proteomes" id="UP000324222"/>
    </source>
</evidence>
<comment type="caution">
    <text evidence="1">The sequence shown here is derived from an EMBL/GenBank/DDBJ whole genome shotgun (WGS) entry which is preliminary data.</text>
</comment>
<protein>
    <submittedName>
        <fullName evidence="1">Uncharacterized protein</fullName>
    </submittedName>
</protein>
<sequence length="106" mass="11921">MTRFEGREVEETWKKVCEEGRFLAASSCYHVTSPFSSQPPPRLHRLGNSIALKQSALRAKVLVLRCALGTPLPIHACCHPAGPHCNRVSIQCLLGCWHSRQRWSEV</sequence>
<accession>A0A5B7K659</accession>
<proteinExistence type="predicted"/>
<reference evidence="1 2" key="1">
    <citation type="submission" date="2019-05" db="EMBL/GenBank/DDBJ databases">
        <title>Another draft genome of Portunus trituberculatus and its Hox gene families provides insights of decapod evolution.</title>
        <authorList>
            <person name="Jeong J.-H."/>
            <person name="Song I."/>
            <person name="Kim S."/>
            <person name="Choi T."/>
            <person name="Kim D."/>
            <person name="Ryu S."/>
            <person name="Kim W."/>
        </authorList>
    </citation>
    <scope>NUCLEOTIDE SEQUENCE [LARGE SCALE GENOMIC DNA]</scope>
    <source>
        <tissue evidence="1">Muscle</tissue>
    </source>
</reference>
<keyword evidence="2" id="KW-1185">Reference proteome</keyword>
<gene>
    <name evidence="1" type="ORF">E2C01_100204</name>
</gene>
<dbReference type="Proteomes" id="UP000324222">
    <property type="component" value="Unassembled WGS sequence"/>
</dbReference>